<dbReference type="Gene3D" id="3.90.1170.10">
    <property type="entry name" value="Ribosomal protein L10e/L16"/>
    <property type="match status" value="1"/>
</dbReference>
<dbReference type="GO" id="GO:0006412">
    <property type="term" value="P:translation"/>
    <property type="evidence" value="ECO:0007669"/>
    <property type="project" value="InterPro"/>
</dbReference>
<keyword evidence="2" id="KW-0689">Ribosomal protein</keyword>
<dbReference type="InterPro" id="IPR001197">
    <property type="entry name" value="Ribosomal_uL16_euk_arch"/>
</dbReference>
<feature type="region of interest" description="Disordered" evidence="4">
    <location>
        <begin position="95"/>
        <end position="218"/>
    </location>
</feature>
<name>A0A8C3CX24_CAIMO</name>
<evidence type="ECO:0000256" key="1">
    <source>
        <dbReference type="ARBA" id="ARBA00008931"/>
    </source>
</evidence>
<keyword evidence="3" id="KW-0687">Ribonucleoprotein</keyword>
<proteinExistence type="inferred from homology"/>
<organism evidence="5 6">
    <name type="scientific">Cairina moschata</name>
    <name type="common">Muscovy duck</name>
    <dbReference type="NCBI Taxonomy" id="8855"/>
    <lineage>
        <taxon>Eukaryota</taxon>
        <taxon>Metazoa</taxon>
        <taxon>Chordata</taxon>
        <taxon>Craniata</taxon>
        <taxon>Vertebrata</taxon>
        <taxon>Euteleostomi</taxon>
        <taxon>Archelosauria</taxon>
        <taxon>Archosauria</taxon>
        <taxon>Dinosauria</taxon>
        <taxon>Saurischia</taxon>
        <taxon>Theropoda</taxon>
        <taxon>Coelurosauria</taxon>
        <taxon>Aves</taxon>
        <taxon>Neognathae</taxon>
        <taxon>Galloanserae</taxon>
        <taxon>Anseriformes</taxon>
        <taxon>Anatidae</taxon>
        <taxon>Anatinae</taxon>
        <taxon>Cairina</taxon>
    </lineage>
</organism>
<reference evidence="5" key="1">
    <citation type="submission" date="2025-08" db="UniProtKB">
        <authorList>
            <consortium name="Ensembl"/>
        </authorList>
    </citation>
    <scope>IDENTIFICATION</scope>
</reference>
<dbReference type="InterPro" id="IPR047873">
    <property type="entry name" value="Ribosomal_uL16"/>
</dbReference>
<dbReference type="FunFam" id="3.90.1170.10:FF:000006">
    <property type="entry name" value="60S ribosomal protein L10"/>
    <property type="match status" value="1"/>
</dbReference>
<comment type="similarity">
    <text evidence="1">Belongs to the universal ribosomal protein uL16 family.</text>
</comment>
<reference evidence="5" key="2">
    <citation type="submission" date="2025-09" db="UniProtKB">
        <authorList>
            <consortium name="Ensembl"/>
        </authorList>
    </citation>
    <scope>IDENTIFICATION</scope>
</reference>
<protein>
    <recommendedName>
        <fullName evidence="7">60S ribosomal protein L10</fullName>
    </recommendedName>
</protein>
<evidence type="ECO:0000256" key="3">
    <source>
        <dbReference type="ARBA" id="ARBA00023274"/>
    </source>
</evidence>
<accession>A0A8C3CX24</accession>
<dbReference type="Proteomes" id="UP000694556">
    <property type="component" value="Unassembled WGS sequence"/>
</dbReference>
<dbReference type="Ensembl" id="ENSCMMT00000029124.1">
    <property type="protein sequence ID" value="ENSCMMP00000026660.1"/>
    <property type="gene ID" value="ENSCMMG00000016393.1"/>
</dbReference>
<evidence type="ECO:0000313" key="5">
    <source>
        <dbReference type="Ensembl" id="ENSCMMP00000026660.1"/>
    </source>
</evidence>
<dbReference type="AlphaFoldDB" id="A0A8C3CX24"/>
<evidence type="ECO:0000256" key="2">
    <source>
        <dbReference type="ARBA" id="ARBA00022980"/>
    </source>
</evidence>
<dbReference type="InterPro" id="IPR036920">
    <property type="entry name" value="Ribosomal_uL16_sf"/>
</dbReference>
<sequence length="284" mass="30836">MGRRPARCYRYCKNKPYPKSRFCRGVPDPKIRIFDLGRKKAKVDEFPLCGHMVSDEYEQLSSEALEAARICGRLPHPRAPAPLPRHPHQQDALLRRRRQAADGDEGGVWEAAGDGGAGAHRAGDHVHPHQGAEQGARGGGAAQGQVQVPRQAEDPHLQEVGLHQVQRRRLRGDGGPEAPHPRRLRGQVRPQPRPPRPLARPARRLTPPGTPPPPKSLGGALGVTSAWFWGWRGAAMEGIKVLGGCPPLQQLLPAWFCLGGGFGVFHFLGGVKGFFGGVRGLEGV</sequence>
<dbReference type="GO" id="GO:1990904">
    <property type="term" value="C:ribonucleoprotein complex"/>
    <property type="evidence" value="ECO:0007669"/>
    <property type="project" value="UniProtKB-KW"/>
</dbReference>
<evidence type="ECO:0000313" key="6">
    <source>
        <dbReference type="Proteomes" id="UP000694556"/>
    </source>
</evidence>
<evidence type="ECO:0000256" key="4">
    <source>
        <dbReference type="SAM" id="MobiDB-lite"/>
    </source>
</evidence>
<dbReference type="GO" id="GO:0005840">
    <property type="term" value="C:ribosome"/>
    <property type="evidence" value="ECO:0007669"/>
    <property type="project" value="UniProtKB-KW"/>
</dbReference>
<keyword evidence="6" id="KW-1185">Reference proteome</keyword>
<evidence type="ECO:0008006" key="7">
    <source>
        <dbReference type="Google" id="ProtNLM"/>
    </source>
</evidence>
<dbReference type="GO" id="GO:0003735">
    <property type="term" value="F:structural constituent of ribosome"/>
    <property type="evidence" value="ECO:0007669"/>
    <property type="project" value="InterPro"/>
</dbReference>
<dbReference type="Pfam" id="PF00252">
    <property type="entry name" value="Ribosomal_L16"/>
    <property type="match status" value="1"/>
</dbReference>
<dbReference type="SUPFAM" id="SSF54686">
    <property type="entry name" value="Ribosomal protein L16p/L10e"/>
    <property type="match status" value="1"/>
</dbReference>
<dbReference type="PANTHER" id="PTHR11726">
    <property type="entry name" value="60S RIBOSOMAL PROTEIN L10"/>
    <property type="match status" value="1"/>
</dbReference>